<dbReference type="Proteomes" id="UP000789860">
    <property type="component" value="Unassembled WGS sequence"/>
</dbReference>
<evidence type="ECO:0000313" key="2">
    <source>
        <dbReference type="Proteomes" id="UP000789860"/>
    </source>
</evidence>
<sequence>NKKVDVYTTKFKRLLGKVDLEDSLSNKFIIRIFLSELKEKTVIFVVVSELKNLEEAIISARRVE</sequence>
<reference evidence="1" key="1">
    <citation type="submission" date="2021-06" db="EMBL/GenBank/DDBJ databases">
        <authorList>
            <person name="Kallberg Y."/>
            <person name="Tangrot J."/>
            <person name="Rosling A."/>
        </authorList>
    </citation>
    <scope>NUCLEOTIDE SEQUENCE</scope>
    <source>
        <strain evidence="1">AU212A</strain>
    </source>
</reference>
<feature type="non-terminal residue" evidence="1">
    <location>
        <position position="64"/>
    </location>
</feature>
<accession>A0ACA9NAQ7</accession>
<organism evidence="1 2">
    <name type="scientific">Scutellospora calospora</name>
    <dbReference type="NCBI Taxonomy" id="85575"/>
    <lineage>
        <taxon>Eukaryota</taxon>
        <taxon>Fungi</taxon>
        <taxon>Fungi incertae sedis</taxon>
        <taxon>Mucoromycota</taxon>
        <taxon>Glomeromycotina</taxon>
        <taxon>Glomeromycetes</taxon>
        <taxon>Diversisporales</taxon>
        <taxon>Gigasporaceae</taxon>
        <taxon>Scutellospora</taxon>
    </lineage>
</organism>
<protein>
    <submittedName>
        <fullName evidence="1">5929_t:CDS:1</fullName>
    </submittedName>
</protein>
<evidence type="ECO:0000313" key="1">
    <source>
        <dbReference type="EMBL" id="CAG8645737.1"/>
    </source>
</evidence>
<proteinExistence type="predicted"/>
<feature type="non-terminal residue" evidence="1">
    <location>
        <position position="1"/>
    </location>
</feature>
<name>A0ACA9NAQ7_9GLOM</name>
<comment type="caution">
    <text evidence="1">The sequence shown here is derived from an EMBL/GenBank/DDBJ whole genome shotgun (WGS) entry which is preliminary data.</text>
</comment>
<dbReference type="EMBL" id="CAJVPM010022589">
    <property type="protein sequence ID" value="CAG8645737.1"/>
    <property type="molecule type" value="Genomic_DNA"/>
</dbReference>
<keyword evidence="2" id="KW-1185">Reference proteome</keyword>
<gene>
    <name evidence="1" type="ORF">SCALOS_LOCUS8484</name>
</gene>